<dbReference type="AlphaFoldDB" id="A0A0B0EHY1"/>
<feature type="domain" description="PNPLA" evidence="4">
    <location>
        <begin position="16"/>
        <end position="189"/>
    </location>
</feature>
<evidence type="ECO:0000256" key="3">
    <source>
        <dbReference type="SAM" id="Phobius"/>
    </source>
</evidence>
<dbReference type="InterPro" id="IPR016035">
    <property type="entry name" value="Acyl_Trfase/lysoPLipase"/>
</dbReference>
<comment type="caution">
    <text evidence="5">The sequence shown here is derived from an EMBL/GenBank/DDBJ whole genome shotgun (WGS) entry which is preliminary data.</text>
</comment>
<dbReference type="SUPFAM" id="SSF52151">
    <property type="entry name" value="FabD/lysophospholipase-like"/>
    <property type="match status" value="1"/>
</dbReference>
<dbReference type="PROSITE" id="PS51635">
    <property type="entry name" value="PNPLA"/>
    <property type="match status" value="1"/>
</dbReference>
<evidence type="ECO:0000259" key="4">
    <source>
        <dbReference type="PROSITE" id="PS51635"/>
    </source>
</evidence>
<dbReference type="eggNOG" id="COG1752">
    <property type="taxonomic scope" value="Bacteria"/>
</dbReference>
<dbReference type="InterPro" id="IPR052580">
    <property type="entry name" value="Lipid_Hydrolase"/>
</dbReference>
<keyword evidence="3" id="KW-0472">Membrane</keyword>
<dbReference type="Pfam" id="PF01734">
    <property type="entry name" value="Patatin"/>
    <property type="match status" value="1"/>
</dbReference>
<keyword evidence="2" id="KW-0442">Lipid degradation</keyword>
<evidence type="ECO:0000313" key="5">
    <source>
        <dbReference type="EMBL" id="KHE91646.1"/>
    </source>
</evidence>
<keyword evidence="3" id="KW-1133">Transmembrane helix</keyword>
<evidence type="ECO:0000256" key="2">
    <source>
        <dbReference type="PROSITE-ProRule" id="PRU01161"/>
    </source>
</evidence>
<dbReference type="GO" id="GO:0016042">
    <property type="term" value="P:lipid catabolic process"/>
    <property type="evidence" value="ECO:0007669"/>
    <property type="project" value="UniProtKB-UniRule"/>
</dbReference>
<protein>
    <submittedName>
        <fullName evidence="5">Patatin-like phospholipase</fullName>
    </submittedName>
</protein>
<name>A0A0B0EHY1_9BACT</name>
<keyword evidence="1 2" id="KW-0443">Lipid metabolism</keyword>
<dbReference type="PATRIC" id="fig|237368.3.peg.2826"/>
<evidence type="ECO:0000313" key="6">
    <source>
        <dbReference type="Proteomes" id="UP000030652"/>
    </source>
</evidence>
<feature type="transmembrane region" description="Helical" evidence="3">
    <location>
        <begin position="14"/>
        <end position="35"/>
    </location>
</feature>
<feature type="active site" description="Proton acceptor" evidence="2">
    <location>
        <position position="175"/>
    </location>
</feature>
<organism evidence="5 6">
    <name type="scientific">Candidatus Scalindua brodae</name>
    <dbReference type="NCBI Taxonomy" id="237368"/>
    <lineage>
        <taxon>Bacteria</taxon>
        <taxon>Pseudomonadati</taxon>
        <taxon>Planctomycetota</taxon>
        <taxon>Candidatus Brocadiia</taxon>
        <taxon>Candidatus Brocadiales</taxon>
        <taxon>Candidatus Scalinduaceae</taxon>
        <taxon>Candidatus Scalindua</taxon>
    </lineage>
</organism>
<feature type="active site" description="Nucleophile" evidence="2">
    <location>
        <position position="49"/>
    </location>
</feature>
<reference evidence="5 6" key="1">
    <citation type="submission" date="2014-10" db="EMBL/GenBank/DDBJ databases">
        <title>Draft genome of anammox bacterium scalindua brodae, obtained using differential coverage binning of sequence data from two enrichment reactors.</title>
        <authorList>
            <person name="Speth D.R."/>
            <person name="Russ L."/>
            <person name="Kartal B."/>
            <person name="Op den Camp H.J."/>
            <person name="Dutilh B.E."/>
            <person name="Jetten M.S."/>
        </authorList>
    </citation>
    <scope>NUCLEOTIDE SEQUENCE [LARGE SCALE GENOMIC DNA]</scope>
    <source>
        <strain evidence="5">RU1</strain>
    </source>
</reference>
<dbReference type="GO" id="GO:0016787">
    <property type="term" value="F:hydrolase activity"/>
    <property type="evidence" value="ECO:0007669"/>
    <property type="project" value="UniProtKB-UniRule"/>
</dbReference>
<evidence type="ECO:0000256" key="1">
    <source>
        <dbReference type="ARBA" id="ARBA00023098"/>
    </source>
</evidence>
<dbReference type="InterPro" id="IPR002641">
    <property type="entry name" value="PNPLA_dom"/>
</dbReference>
<keyword evidence="2" id="KW-0378">Hydrolase</keyword>
<keyword evidence="3" id="KW-0812">Transmembrane</keyword>
<comment type="caution">
    <text evidence="2">Lacks conserved residue(s) required for the propagation of feature annotation.</text>
</comment>
<dbReference type="PANTHER" id="PTHR46394:SF1">
    <property type="entry name" value="PNPLA DOMAIN-CONTAINING PROTEIN"/>
    <property type="match status" value="1"/>
</dbReference>
<dbReference type="PANTHER" id="PTHR46394">
    <property type="entry name" value="ANNEXIN"/>
    <property type="match status" value="1"/>
</dbReference>
<dbReference type="EMBL" id="JRYO01000187">
    <property type="protein sequence ID" value="KHE91646.1"/>
    <property type="molecule type" value="Genomic_DNA"/>
</dbReference>
<proteinExistence type="predicted"/>
<dbReference type="Gene3D" id="3.40.1090.10">
    <property type="entry name" value="Cytosolic phospholipase A2 catalytic domain"/>
    <property type="match status" value="2"/>
</dbReference>
<gene>
    <name evidence="5" type="ORF">SCABRO_02616</name>
</gene>
<accession>A0A0B0EHY1</accession>
<dbReference type="Proteomes" id="UP000030652">
    <property type="component" value="Unassembled WGS sequence"/>
</dbReference>
<sequence>MKKAEVIQDNNEPITLMLLGGGIRCLAFIGALSAIEEMGINIGKIVVASGGSVVGSIYATGKSPLETKKIAIDLDDTIFRDFSIRGLIRGKGLYEGKRFEKWMDGKLDGRKFSDDFRIKLYVMATDMLSYRPVAFSSSSAPDMKVSRAVRFSIGIPWVFTYEKFYHHGTNHILVDGNMMTGVIEDIFEDNGRMLILRIVSRKTLPTPSHKHFTLKRYFQGLLLIQLHAVEGERIKQSKWNDTILIFCGDISPTKFSLDIDEKNYLFEQGYQQTKKYIECKWKIQP</sequence>